<dbReference type="InterPro" id="IPR044005">
    <property type="entry name" value="DZR_2"/>
</dbReference>
<keyword evidence="4" id="KW-1185">Reference proteome</keyword>
<evidence type="ECO:0000313" key="3">
    <source>
        <dbReference type="EMBL" id="QQV76129.1"/>
    </source>
</evidence>
<dbReference type="RefSeq" id="WP_202091040.1">
    <property type="nucleotide sequence ID" value="NZ_CP061035.1"/>
</dbReference>
<dbReference type="InterPro" id="IPR051910">
    <property type="entry name" value="ComF/GntX_DNA_util-trans"/>
</dbReference>
<name>A0A974NSJ4_9SPHN</name>
<feature type="domain" description="Double zinc ribbon" evidence="2">
    <location>
        <begin position="14"/>
        <end position="70"/>
    </location>
</feature>
<organism evidence="3 4">
    <name type="scientific">Sphingomonas aliaeris</name>
    <dbReference type="NCBI Taxonomy" id="2759526"/>
    <lineage>
        <taxon>Bacteria</taxon>
        <taxon>Pseudomonadati</taxon>
        <taxon>Pseudomonadota</taxon>
        <taxon>Alphaproteobacteria</taxon>
        <taxon>Sphingomonadales</taxon>
        <taxon>Sphingomonadaceae</taxon>
        <taxon>Sphingomonas</taxon>
    </lineage>
</organism>
<comment type="similarity">
    <text evidence="1">Belongs to the ComF/GntX family.</text>
</comment>
<dbReference type="PANTHER" id="PTHR47505">
    <property type="entry name" value="DNA UTILIZATION PROTEIN YHGH"/>
    <property type="match status" value="1"/>
</dbReference>
<reference evidence="4" key="1">
    <citation type="submission" date="2020-09" db="EMBL/GenBank/DDBJ databases">
        <title>Sphingomonas sp., a new species isolated from pork steak.</title>
        <authorList>
            <person name="Heidler von Heilborn D."/>
        </authorList>
    </citation>
    <scope>NUCLEOTIDE SEQUENCE [LARGE SCALE GENOMIC DNA]</scope>
</reference>
<sequence>MSPLIAPLHYIAGLALPPRCPGCGAVMQEDHRFCAKCFGRLRFLAPPWCAACHVPFDYDRGEGAECAACLADPPRHSGVLAAVAYGDVARTVAMRLKYGGRTGFAETAARAMRRLMPDHAELLVPVPLHRWRIWSRGFNQSALIAAKLSAASGVPVDPHVLRRVKATPPLRGLGAKGRARVVAGAFGVADGDRLRGKSVVLVDDVHTSGATTDGCTRVLLRAGAARVTILCWARVLDEAGADDA</sequence>
<proteinExistence type="inferred from homology"/>
<dbReference type="PANTHER" id="PTHR47505:SF1">
    <property type="entry name" value="DNA UTILIZATION PROTEIN YHGH"/>
    <property type="match status" value="1"/>
</dbReference>
<dbReference type="EMBL" id="CP061035">
    <property type="protein sequence ID" value="QQV76129.1"/>
    <property type="molecule type" value="Genomic_DNA"/>
</dbReference>
<accession>A0A974NSJ4</accession>
<evidence type="ECO:0000313" key="4">
    <source>
        <dbReference type="Proteomes" id="UP000595894"/>
    </source>
</evidence>
<dbReference type="Proteomes" id="UP000595894">
    <property type="component" value="Chromosome"/>
</dbReference>
<dbReference type="AlphaFoldDB" id="A0A974NSJ4"/>
<dbReference type="Pfam" id="PF18912">
    <property type="entry name" value="DZR_2"/>
    <property type="match status" value="1"/>
</dbReference>
<gene>
    <name evidence="3" type="ORF">H5J25_11330</name>
</gene>
<dbReference type="CDD" id="cd06223">
    <property type="entry name" value="PRTases_typeI"/>
    <property type="match status" value="1"/>
</dbReference>
<dbReference type="InterPro" id="IPR029057">
    <property type="entry name" value="PRTase-like"/>
</dbReference>
<dbReference type="KEGG" id="sari:H5J25_11330"/>
<dbReference type="Gene3D" id="3.40.50.2020">
    <property type="match status" value="1"/>
</dbReference>
<evidence type="ECO:0000256" key="1">
    <source>
        <dbReference type="ARBA" id="ARBA00008007"/>
    </source>
</evidence>
<evidence type="ECO:0000259" key="2">
    <source>
        <dbReference type="Pfam" id="PF18912"/>
    </source>
</evidence>
<dbReference type="InterPro" id="IPR000836">
    <property type="entry name" value="PRTase_dom"/>
</dbReference>
<dbReference type="SUPFAM" id="SSF53271">
    <property type="entry name" value="PRTase-like"/>
    <property type="match status" value="1"/>
</dbReference>
<protein>
    <submittedName>
        <fullName evidence="3">ComF family protein</fullName>
    </submittedName>
</protein>